<dbReference type="InterPro" id="IPR005828">
    <property type="entry name" value="MFS_sugar_transport-like"/>
</dbReference>
<dbReference type="PROSITE" id="PS00217">
    <property type="entry name" value="SUGAR_TRANSPORT_2"/>
    <property type="match status" value="1"/>
</dbReference>
<comment type="subcellular location">
    <subcellularLocation>
        <location evidence="1">Membrane</location>
        <topology evidence="1">Multi-pass membrane protein</topology>
    </subcellularLocation>
</comment>
<proteinExistence type="predicted"/>
<dbReference type="InterPro" id="IPR050549">
    <property type="entry name" value="MFS_Trehalose_Transporter"/>
</dbReference>
<dbReference type="PROSITE" id="PS50850">
    <property type="entry name" value="MFS"/>
    <property type="match status" value="1"/>
</dbReference>
<dbReference type="Proteomes" id="UP001458880">
    <property type="component" value="Unassembled WGS sequence"/>
</dbReference>
<feature type="transmembrane region" description="Helical" evidence="5">
    <location>
        <begin position="15"/>
        <end position="35"/>
    </location>
</feature>
<dbReference type="GO" id="GO:0022857">
    <property type="term" value="F:transmembrane transporter activity"/>
    <property type="evidence" value="ECO:0007669"/>
    <property type="project" value="InterPro"/>
</dbReference>
<dbReference type="Gene3D" id="1.20.1250.20">
    <property type="entry name" value="MFS general substrate transporter like domains"/>
    <property type="match status" value="1"/>
</dbReference>
<sequence>MICSSWQKIIRNRNLLISVGIVNLTSLISGISLTWPSPKLLSKNTSLHLLGAAIGPFPFGYLQGKIGRKYALLLTAAPFIISFIMTGVGRDEEWNLISRFFAGLGMGGVVTLRSTYVVEISDVEIRGKLNSTAIIFMFLGMLLSHIFRTYFPLRIFNLLAIVIVAGIGGLFYFVVETPFYLIETNQEEEAKQVLIHLYGIDDAQNKLKQIKLIVDDYTRKGRTFCHIFRSRKALKSFNIALMLILPAQLCGLDLLLSKSQTIFENSGVILDHRTSPLIISLIQLLASFIPLGVIDSLGRKTSFLISATGVITAEIFLGFYYSLCEIGHDIGRIYWVPLTALLVFVISYNIGFAHVPWLVMAEILPGTRLEMAHVFGYIVGRRHWWLCSCFILFPKRNG</sequence>
<dbReference type="InterPro" id="IPR036259">
    <property type="entry name" value="MFS_trans_sf"/>
</dbReference>
<dbReference type="PANTHER" id="PTHR48021">
    <property type="match status" value="1"/>
</dbReference>
<organism evidence="7 8">
    <name type="scientific">Popillia japonica</name>
    <name type="common">Japanese beetle</name>
    <dbReference type="NCBI Taxonomy" id="7064"/>
    <lineage>
        <taxon>Eukaryota</taxon>
        <taxon>Metazoa</taxon>
        <taxon>Ecdysozoa</taxon>
        <taxon>Arthropoda</taxon>
        <taxon>Hexapoda</taxon>
        <taxon>Insecta</taxon>
        <taxon>Pterygota</taxon>
        <taxon>Neoptera</taxon>
        <taxon>Endopterygota</taxon>
        <taxon>Coleoptera</taxon>
        <taxon>Polyphaga</taxon>
        <taxon>Scarabaeiformia</taxon>
        <taxon>Scarabaeidae</taxon>
        <taxon>Rutelinae</taxon>
        <taxon>Popillia</taxon>
    </lineage>
</organism>
<keyword evidence="8" id="KW-1185">Reference proteome</keyword>
<dbReference type="InterPro" id="IPR005829">
    <property type="entry name" value="Sugar_transporter_CS"/>
</dbReference>
<keyword evidence="7" id="KW-0813">Transport</keyword>
<feature type="transmembrane region" description="Helical" evidence="5">
    <location>
        <begin position="276"/>
        <end position="294"/>
    </location>
</feature>
<feature type="transmembrane region" description="Helical" evidence="5">
    <location>
        <begin position="70"/>
        <end position="90"/>
    </location>
</feature>
<evidence type="ECO:0000313" key="8">
    <source>
        <dbReference type="Proteomes" id="UP001458880"/>
    </source>
</evidence>
<evidence type="ECO:0000256" key="5">
    <source>
        <dbReference type="SAM" id="Phobius"/>
    </source>
</evidence>
<accession>A0AAW1KPE9</accession>
<dbReference type="PANTHER" id="PTHR48021:SF47">
    <property type="entry name" value="GH17672P"/>
    <property type="match status" value="1"/>
</dbReference>
<feature type="transmembrane region" description="Helical" evidence="5">
    <location>
        <begin position="96"/>
        <end position="117"/>
    </location>
</feature>
<dbReference type="Pfam" id="PF00083">
    <property type="entry name" value="Sugar_tr"/>
    <property type="match status" value="1"/>
</dbReference>
<feature type="transmembrane region" description="Helical" evidence="5">
    <location>
        <begin position="333"/>
        <end position="359"/>
    </location>
</feature>
<keyword evidence="7" id="KW-0762">Sugar transport</keyword>
<evidence type="ECO:0000256" key="1">
    <source>
        <dbReference type="ARBA" id="ARBA00004141"/>
    </source>
</evidence>
<dbReference type="SUPFAM" id="SSF103473">
    <property type="entry name" value="MFS general substrate transporter"/>
    <property type="match status" value="1"/>
</dbReference>
<feature type="transmembrane region" description="Helical" evidence="5">
    <location>
        <begin position="301"/>
        <end position="321"/>
    </location>
</feature>
<feature type="transmembrane region" description="Helical" evidence="5">
    <location>
        <begin position="153"/>
        <end position="175"/>
    </location>
</feature>
<keyword evidence="2 5" id="KW-0812">Transmembrane</keyword>
<name>A0AAW1KPE9_POPJA</name>
<feature type="transmembrane region" description="Helical" evidence="5">
    <location>
        <begin position="129"/>
        <end position="147"/>
    </location>
</feature>
<evidence type="ECO:0000259" key="6">
    <source>
        <dbReference type="PROSITE" id="PS50850"/>
    </source>
</evidence>
<evidence type="ECO:0000256" key="4">
    <source>
        <dbReference type="ARBA" id="ARBA00023136"/>
    </source>
</evidence>
<protein>
    <submittedName>
        <fullName evidence="7">Sugar transporter</fullName>
    </submittedName>
</protein>
<keyword evidence="4 5" id="KW-0472">Membrane</keyword>
<dbReference type="GO" id="GO:0016020">
    <property type="term" value="C:membrane"/>
    <property type="evidence" value="ECO:0007669"/>
    <property type="project" value="UniProtKB-SubCell"/>
</dbReference>
<dbReference type="InterPro" id="IPR020846">
    <property type="entry name" value="MFS_dom"/>
</dbReference>
<gene>
    <name evidence="7" type="ORF">QE152_g19693</name>
</gene>
<feature type="transmembrane region" description="Helical" evidence="5">
    <location>
        <begin position="237"/>
        <end position="256"/>
    </location>
</feature>
<dbReference type="EMBL" id="JASPKY010000188">
    <property type="protein sequence ID" value="KAK9722418.1"/>
    <property type="molecule type" value="Genomic_DNA"/>
</dbReference>
<dbReference type="AlphaFoldDB" id="A0AAW1KPE9"/>
<evidence type="ECO:0000313" key="7">
    <source>
        <dbReference type="EMBL" id="KAK9722418.1"/>
    </source>
</evidence>
<reference evidence="7 8" key="1">
    <citation type="journal article" date="2024" name="BMC Genomics">
        <title>De novo assembly and annotation of Popillia japonica's genome with initial clues to its potential as an invasive pest.</title>
        <authorList>
            <person name="Cucini C."/>
            <person name="Boschi S."/>
            <person name="Funari R."/>
            <person name="Cardaioli E."/>
            <person name="Iannotti N."/>
            <person name="Marturano G."/>
            <person name="Paoli F."/>
            <person name="Bruttini M."/>
            <person name="Carapelli A."/>
            <person name="Frati F."/>
            <person name="Nardi F."/>
        </authorList>
    </citation>
    <scope>NUCLEOTIDE SEQUENCE [LARGE SCALE GENOMIC DNA]</scope>
    <source>
        <strain evidence="7">DMR45628</strain>
    </source>
</reference>
<evidence type="ECO:0000256" key="3">
    <source>
        <dbReference type="ARBA" id="ARBA00022989"/>
    </source>
</evidence>
<feature type="domain" description="Major facilitator superfamily (MFS) profile" evidence="6">
    <location>
        <begin position="1"/>
        <end position="398"/>
    </location>
</feature>
<evidence type="ECO:0000256" key="2">
    <source>
        <dbReference type="ARBA" id="ARBA00022692"/>
    </source>
</evidence>
<comment type="caution">
    <text evidence="7">The sequence shown here is derived from an EMBL/GenBank/DDBJ whole genome shotgun (WGS) entry which is preliminary data.</text>
</comment>
<keyword evidence="3 5" id="KW-1133">Transmembrane helix</keyword>
<feature type="transmembrane region" description="Helical" evidence="5">
    <location>
        <begin position="47"/>
        <end position="63"/>
    </location>
</feature>